<name>A0ABQ0ACY3_9GAMM</name>
<dbReference type="Proteomes" id="UP001465153">
    <property type="component" value="Unassembled WGS sequence"/>
</dbReference>
<accession>A0ABQ0ACY3</accession>
<protein>
    <recommendedName>
        <fullName evidence="1">DUF3806 domain-containing protein</fullName>
    </recommendedName>
</protein>
<dbReference type="RefSeq" id="WP_353304019.1">
    <property type="nucleotide sequence ID" value="NZ_BAABWN010000012.1"/>
</dbReference>
<dbReference type="EMBL" id="BAABWN010000012">
    <property type="protein sequence ID" value="GAA6169510.1"/>
    <property type="molecule type" value="Genomic_DNA"/>
</dbReference>
<gene>
    <name evidence="2" type="ORF">NBRC116591_33210</name>
</gene>
<comment type="caution">
    <text evidence="2">The sequence shown here is derived from an EMBL/GenBank/DDBJ whole genome shotgun (WGS) entry which is preliminary data.</text>
</comment>
<proteinExistence type="predicted"/>
<feature type="domain" description="DUF3806" evidence="1">
    <location>
        <begin position="79"/>
        <end position="163"/>
    </location>
</feature>
<dbReference type="Gene3D" id="1.20.120.1090">
    <property type="match status" value="1"/>
</dbReference>
<evidence type="ECO:0000259" key="1">
    <source>
        <dbReference type="Pfam" id="PF12713"/>
    </source>
</evidence>
<evidence type="ECO:0000313" key="3">
    <source>
        <dbReference type="Proteomes" id="UP001465153"/>
    </source>
</evidence>
<keyword evidence="3" id="KW-1185">Reference proteome</keyword>
<sequence length="185" mass="21126">MKSINTDVRFTPVIAKLLVGFALLCFTQISLAQFGDEKVWPKIEELGWLDNQHLNNQRASVNELAKLKLGDSIRGNKSDLDVLQRIIDARLIASDERVKLQALGVIIGDQFQREFNLVWRIYEDQAGRSRAVCFKDTEHCLFPITMLSRRMEVGLQPNVKKIYDETAEALQPLLPKLPYEVSAKK</sequence>
<dbReference type="InterPro" id="IPR024266">
    <property type="entry name" value="DUF3806"/>
</dbReference>
<reference evidence="2 3" key="1">
    <citation type="submission" date="2024-04" db="EMBL/GenBank/DDBJ databases">
        <title>Draft genome sequence of Sessilibacter corallicola NBRC 116591.</title>
        <authorList>
            <person name="Miyakawa T."/>
            <person name="Kusuya Y."/>
            <person name="Miura T."/>
        </authorList>
    </citation>
    <scope>NUCLEOTIDE SEQUENCE [LARGE SCALE GENOMIC DNA]</scope>
    <source>
        <strain evidence="2 3">KU-00831-HH</strain>
    </source>
</reference>
<evidence type="ECO:0000313" key="2">
    <source>
        <dbReference type="EMBL" id="GAA6169510.1"/>
    </source>
</evidence>
<organism evidence="2 3">
    <name type="scientific">Sessilibacter corallicola</name>
    <dbReference type="NCBI Taxonomy" id="2904075"/>
    <lineage>
        <taxon>Bacteria</taxon>
        <taxon>Pseudomonadati</taxon>
        <taxon>Pseudomonadota</taxon>
        <taxon>Gammaproteobacteria</taxon>
        <taxon>Cellvibrionales</taxon>
        <taxon>Cellvibrionaceae</taxon>
        <taxon>Sessilibacter</taxon>
    </lineage>
</organism>
<dbReference type="Pfam" id="PF12713">
    <property type="entry name" value="DUF3806"/>
    <property type="match status" value="1"/>
</dbReference>